<gene>
    <name evidence="5" type="ORF">FE784_30460</name>
</gene>
<reference evidence="5 6" key="1">
    <citation type="submission" date="2019-05" db="EMBL/GenBank/DDBJ databases">
        <title>We sequenced the genome of Paenibacillus hemerocallicola KCTC 33185 for further insight into its adaptation and study the phylogeny of Paenibacillus.</title>
        <authorList>
            <person name="Narsing Rao M.P."/>
        </authorList>
    </citation>
    <scope>NUCLEOTIDE SEQUENCE [LARGE SCALE GENOMIC DNA]</scope>
    <source>
        <strain evidence="5 6">KCTC 33185</strain>
    </source>
</reference>
<evidence type="ECO:0000256" key="2">
    <source>
        <dbReference type="ARBA" id="ARBA00023125"/>
    </source>
</evidence>
<evidence type="ECO:0000259" key="4">
    <source>
        <dbReference type="PROSITE" id="PS01124"/>
    </source>
</evidence>
<dbReference type="PANTHER" id="PTHR43280">
    <property type="entry name" value="ARAC-FAMILY TRANSCRIPTIONAL REGULATOR"/>
    <property type="match status" value="1"/>
</dbReference>
<evidence type="ECO:0000256" key="1">
    <source>
        <dbReference type="ARBA" id="ARBA00023015"/>
    </source>
</evidence>
<dbReference type="Proteomes" id="UP000307943">
    <property type="component" value="Unassembled WGS sequence"/>
</dbReference>
<dbReference type="EMBL" id="VDCQ01000058">
    <property type="protein sequence ID" value="TNJ62492.1"/>
    <property type="molecule type" value="Genomic_DNA"/>
</dbReference>
<sequence length="280" mass="32530">MTNYLNGMTVHLLWLANKITFKGWQDIRQTKGNHTFYWVYGGEGIFRTDQTHLVGKGMLVYMPPGQELHMQSSNDDPLVMMIARFECIVSRYSEPERTWITEPLERLGLPYLRLYEGERAMKFNRLFEELVRNWVPTREGGALLSKSRLLEILELAHREDPVEQSDDPALRAFQQIKTILEEQFHTPLQVYELAIKHSVSPSYLRKMFKIRLGLSPKAYLEKIRNDHAIRCLSYSDAPVRIVAMSCGYGDEFQFSKAFKKTNGCTPTAFRARQTARLQTT</sequence>
<name>A0A5C4T097_9BACL</name>
<dbReference type="Pfam" id="PF02311">
    <property type="entry name" value="AraC_binding"/>
    <property type="match status" value="1"/>
</dbReference>
<organism evidence="5 6">
    <name type="scientific">Paenibacillus hemerocallicola</name>
    <dbReference type="NCBI Taxonomy" id="1172614"/>
    <lineage>
        <taxon>Bacteria</taxon>
        <taxon>Bacillati</taxon>
        <taxon>Bacillota</taxon>
        <taxon>Bacilli</taxon>
        <taxon>Bacillales</taxon>
        <taxon>Paenibacillaceae</taxon>
        <taxon>Paenibacillus</taxon>
    </lineage>
</organism>
<dbReference type="InterPro" id="IPR037923">
    <property type="entry name" value="HTH-like"/>
</dbReference>
<dbReference type="Pfam" id="PF12833">
    <property type="entry name" value="HTH_18"/>
    <property type="match status" value="1"/>
</dbReference>
<dbReference type="InterPro" id="IPR009057">
    <property type="entry name" value="Homeodomain-like_sf"/>
</dbReference>
<evidence type="ECO:0000256" key="3">
    <source>
        <dbReference type="ARBA" id="ARBA00023163"/>
    </source>
</evidence>
<keyword evidence="3" id="KW-0804">Transcription</keyword>
<dbReference type="AlphaFoldDB" id="A0A5C4T097"/>
<keyword evidence="6" id="KW-1185">Reference proteome</keyword>
<dbReference type="SUPFAM" id="SSF46689">
    <property type="entry name" value="Homeodomain-like"/>
    <property type="match status" value="2"/>
</dbReference>
<keyword evidence="2" id="KW-0238">DNA-binding</keyword>
<keyword evidence="1" id="KW-0805">Transcription regulation</keyword>
<dbReference type="InterPro" id="IPR018060">
    <property type="entry name" value="HTH_AraC"/>
</dbReference>
<dbReference type="RefSeq" id="WP_139606038.1">
    <property type="nucleotide sequence ID" value="NZ_VDCQ01000058.1"/>
</dbReference>
<accession>A0A5C4T097</accession>
<dbReference type="SUPFAM" id="SSF51215">
    <property type="entry name" value="Regulatory protein AraC"/>
    <property type="match status" value="1"/>
</dbReference>
<dbReference type="Gene3D" id="1.10.10.60">
    <property type="entry name" value="Homeodomain-like"/>
    <property type="match status" value="1"/>
</dbReference>
<evidence type="ECO:0000313" key="5">
    <source>
        <dbReference type="EMBL" id="TNJ62492.1"/>
    </source>
</evidence>
<dbReference type="InterPro" id="IPR003313">
    <property type="entry name" value="AraC-bd"/>
</dbReference>
<dbReference type="PANTHER" id="PTHR43280:SF2">
    <property type="entry name" value="HTH-TYPE TRANSCRIPTIONAL REGULATOR EXSA"/>
    <property type="match status" value="1"/>
</dbReference>
<proteinExistence type="predicted"/>
<dbReference type="GO" id="GO:0043565">
    <property type="term" value="F:sequence-specific DNA binding"/>
    <property type="evidence" value="ECO:0007669"/>
    <property type="project" value="InterPro"/>
</dbReference>
<dbReference type="SMART" id="SM00342">
    <property type="entry name" value="HTH_ARAC"/>
    <property type="match status" value="1"/>
</dbReference>
<feature type="domain" description="HTH araC/xylS-type" evidence="4">
    <location>
        <begin position="174"/>
        <end position="272"/>
    </location>
</feature>
<dbReference type="GO" id="GO:0003700">
    <property type="term" value="F:DNA-binding transcription factor activity"/>
    <property type="evidence" value="ECO:0007669"/>
    <property type="project" value="InterPro"/>
</dbReference>
<dbReference type="PROSITE" id="PS01124">
    <property type="entry name" value="HTH_ARAC_FAMILY_2"/>
    <property type="match status" value="1"/>
</dbReference>
<comment type="caution">
    <text evidence="5">The sequence shown here is derived from an EMBL/GenBank/DDBJ whole genome shotgun (WGS) entry which is preliminary data.</text>
</comment>
<dbReference type="InterPro" id="IPR014710">
    <property type="entry name" value="RmlC-like_jellyroll"/>
</dbReference>
<evidence type="ECO:0000313" key="6">
    <source>
        <dbReference type="Proteomes" id="UP000307943"/>
    </source>
</evidence>
<dbReference type="OrthoDB" id="2615714at2"/>
<dbReference type="Gene3D" id="2.60.120.10">
    <property type="entry name" value="Jelly Rolls"/>
    <property type="match status" value="1"/>
</dbReference>
<protein>
    <submittedName>
        <fullName evidence="5">AraC family transcriptional regulator</fullName>
    </submittedName>
</protein>